<dbReference type="Gene3D" id="2.120.10.80">
    <property type="entry name" value="Kelch-type beta propeller"/>
    <property type="match status" value="1"/>
</dbReference>
<feature type="transmembrane region" description="Helical" evidence="1">
    <location>
        <begin position="262"/>
        <end position="281"/>
    </location>
</feature>
<dbReference type="SUPFAM" id="SSF117281">
    <property type="entry name" value="Kelch motif"/>
    <property type="match status" value="1"/>
</dbReference>
<keyword evidence="3" id="KW-1185">Reference proteome</keyword>
<proteinExistence type="predicted"/>
<reference evidence="2" key="1">
    <citation type="submission" date="2021-06" db="EMBL/GenBank/DDBJ databases">
        <authorList>
            <person name="Kallberg Y."/>
            <person name="Tangrot J."/>
            <person name="Rosling A."/>
        </authorList>
    </citation>
    <scope>NUCLEOTIDE SEQUENCE</scope>
    <source>
        <strain evidence="2">MA453B</strain>
    </source>
</reference>
<gene>
    <name evidence="2" type="ORF">DERYTH_LOCUS19230</name>
</gene>
<keyword evidence="1" id="KW-1133">Transmembrane helix</keyword>
<dbReference type="InterPro" id="IPR015915">
    <property type="entry name" value="Kelch-typ_b-propeller"/>
</dbReference>
<evidence type="ECO:0000313" key="3">
    <source>
        <dbReference type="Proteomes" id="UP000789405"/>
    </source>
</evidence>
<accession>A0A9N9JFE8</accession>
<evidence type="ECO:0000313" key="2">
    <source>
        <dbReference type="EMBL" id="CAG8776837.1"/>
    </source>
</evidence>
<keyword evidence="1" id="KW-0812">Transmembrane</keyword>
<dbReference type="Proteomes" id="UP000789405">
    <property type="component" value="Unassembled WGS sequence"/>
</dbReference>
<protein>
    <submittedName>
        <fullName evidence="2">22393_t:CDS:1</fullName>
    </submittedName>
</protein>
<comment type="caution">
    <text evidence="2">The sequence shown here is derived from an EMBL/GenBank/DDBJ whole genome shotgun (WGS) entry which is preliminary data.</text>
</comment>
<feature type="non-terminal residue" evidence="2">
    <location>
        <position position="300"/>
    </location>
</feature>
<dbReference type="OrthoDB" id="432528at2759"/>
<organism evidence="2 3">
    <name type="scientific">Dentiscutata erythropus</name>
    <dbReference type="NCBI Taxonomy" id="1348616"/>
    <lineage>
        <taxon>Eukaryota</taxon>
        <taxon>Fungi</taxon>
        <taxon>Fungi incertae sedis</taxon>
        <taxon>Mucoromycota</taxon>
        <taxon>Glomeromycotina</taxon>
        <taxon>Glomeromycetes</taxon>
        <taxon>Diversisporales</taxon>
        <taxon>Gigasporaceae</taxon>
        <taxon>Dentiscutata</taxon>
    </lineage>
</organism>
<name>A0A9N9JFE8_9GLOM</name>
<sequence>VGILNDLFYIDLSKSFNVRAPPVKELPSMPIYHADSAASFGGMDKSLICIIGGYFVYENGTPFVDDNSAFWTFNTRQEIWTNQTIWGSKNISLDIWADSAVTDFKNRIIMEGYTELLMFDTIKFTLSYLRSFDQPPLDIFFTSTILDNGIIVYIGGMDADPDSMYSNVTGPPGIQARFGHSAALGLIYIFGGQTFPITNATSELSVEPSPNLIILDINKFSWIVPSQHLSPGDLIPPHSLSYHGAAIVNGYMIITYGAMAHLIKYIFLILLSASGLAIISLDDSVSVEAKEKKSVLKFSI</sequence>
<keyword evidence="1" id="KW-0472">Membrane</keyword>
<dbReference type="AlphaFoldDB" id="A0A9N9JFE8"/>
<evidence type="ECO:0000256" key="1">
    <source>
        <dbReference type="SAM" id="Phobius"/>
    </source>
</evidence>
<dbReference type="EMBL" id="CAJVPY010020750">
    <property type="protein sequence ID" value="CAG8776837.1"/>
    <property type="molecule type" value="Genomic_DNA"/>
</dbReference>